<dbReference type="EMBL" id="JALIEB010000001">
    <property type="protein sequence ID" value="MCV3270067.1"/>
    <property type="molecule type" value="Genomic_DNA"/>
</dbReference>
<feature type="signal peptide" evidence="1">
    <location>
        <begin position="1"/>
        <end position="30"/>
    </location>
</feature>
<organism evidence="2 3">
    <name type="scientific">Roseobacter sinensis</name>
    <dbReference type="NCBI Taxonomy" id="2931391"/>
    <lineage>
        <taxon>Bacteria</taxon>
        <taxon>Pseudomonadati</taxon>
        <taxon>Pseudomonadota</taxon>
        <taxon>Alphaproteobacteria</taxon>
        <taxon>Rhodobacterales</taxon>
        <taxon>Roseobacteraceae</taxon>
        <taxon>Roseobacter</taxon>
    </lineage>
</organism>
<evidence type="ECO:0000313" key="2">
    <source>
        <dbReference type="EMBL" id="MCV3270067.1"/>
    </source>
</evidence>
<accession>A0ABT3B902</accession>
<gene>
    <name evidence="2" type="ORF">MUB52_01370</name>
</gene>
<reference evidence="2 3" key="1">
    <citation type="submission" date="2022-04" db="EMBL/GenBank/DDBJ databases">
        <title>Roseobacter sp. WL0113 is a bacterium isolated from neritic sediment.</title>
        <authorList>
            <person name="Wang L."/>
            <person name="He W."/>
            <person name="Zhang D.-F."/>
        </authorList>
    </citation>
    <scope>NUCLEOTIDE SEQUENCE [LARGE SCALE GENOMIC DNA]</scope>
    <source>
        <strain evidence="2 3">WL0113</strain>
    </source>
</reference>
<proteinExistence type="predicted"/>
<keyword evidence="1" id="KW-0732">Signal</keyword>
<keyword evidence="3" id="KW-1185">Reference proteome</keyword>
<sequence>MTVPHKIPTCTTANLFALAVSVMLTFPAIAQTAPPLDLEMRLDPATRENRFLAVVIDGPNGPRRIEASEWLRPELAGYAQAAAPIIVGLGVPAGPDTPITRGRPGRDALPSARVPGARRLMLVSDDLANSMLLNIADDVDGMTLTFPDGGLKNGPGPELLIAEASLPAGRVSGGCPGVPASGADAIIVSLPDQSEVTLMPEDFIDVGPAGPQVNYGTEEIGRADVRIETLEQLVNLDMRALATIDYFKVYSTVLDLADLGVPDGETVETIVLSSSGEQVETDNGPQLCWTADPILVVGLPPF</sequence>
<dbReference type="Proteomes" id="UP001208690">
    <property type="component" value="Unassembled WGS sequence"/>
</dbReference>
<evidence type="ECO:0000256" key="1">
    <source>
        <dbReference type="SAM" id="SignalP"/>
    </source>
</evidence>
<dbReference type="RefSeq" id="WP_263842388.1">
    <property type="nucleotide sequence ID" value="NZ_JALIEB010000001.1"/>
</dbReference>
<feature type="chain" id="PRO_5046663704" evidence="1">
    <location>
        <begin position="31"/>
        <end position="302"/>
    </location>
</feature>
<name>A0ABT3B902_9RHOB</name>
<protein>
    <submittedName>
        <fullName evidence="2">Uncharacterized protein</fullName>
    </submittedName>
</protein>
<comment type="caution">
    <text evidence="2">The sequence shown here is derived from an EMBL/GenBank/DDBJ whole genome shotgun (WGS) entry which is preliminary data.</text>
</comment>
<evidence type="ECO:0000313" key="3">
    <source>
        <dbReference type="Proteomes" id="UP001208690"/>
    </source>
</evidence>